<dbReference type="GO" id="GO:0043531">
    <property type="term" value="F:ADP binding"/>
    <property type="evidence" value="ECO:0007669"/>
    <property type="project" value="InterPro"/>
</dbReference>
<dbReference type="InterPro" id="IPR032675">
    <property type="entry name" value="LRR_dom_sf"/>
</dbReference>
<accession>A0A6J5U7S2</accession>
<evidence type="ECO:0000313" key="13">
    <source>
        <dbReference type="Proteomes" id="UP000507222"/>
    </source>
</evidence>
<dbReference type="InterPro" id="IPR058922">
    <property type="entry name" value="WHD_DRP"/>
</dbReference>
<dbReference type="GO" id="GO:0005524">
    <property type="term" value="F:ATP binding"/>
    <property type="evidence" value="ECO:0007669"/>
    <property type="project" value="UniProtKB-KW"/>
</dbReference>
<keyword evidence="3" id="KW-0677">Repeat</keyword>
<dbReference type="InterPro" id="IPR050905">
    <property type="entry name" value="Plant_NBS-LRR"/>
</dbReference>
<dbReference type="PRINTS" id="PR00364">
    <property type="entry name" value="DISEASERSIST"/>
</dbReference>
<feature type="domain" description="Disease resistance protein winged helix" evidence="10">
    <location>
        <begin position="420"/>
        <end position="485"/>
    </location>
</feature>
<dbReference type="InterPro" id="IPR003591">
    <property type="entry name" value="Leu-rich_rpt_typical-subtyp"/>
</dbReference>
<evidence type="ECO:0000259" key="10">
    <source>
        <dbReference type="Pfam" id="PF23559"/>
    </source>
</evidence>
<evidence type="ECO:0000256" key="4">
    <source>
        <dbReference type="ARBA" id="ARBA00022741"/>
    </source>
</evidence>
<proteinExistence type="inferred from homology"/>
<organism evidence="12 13">
    <name type="scientific">Prunus armeniaca</name>
    <name type="common">Apricot</name>
    <name type="synonym">Armeniaca vulgaris</name>
    <dbReference type="NCBI Taxonomy" id="36596"/>
    <lineage>
        <taxon>Eukaryota</taxon>
        <taxon>Viridiplantae</taxon>
        <taxon>Streptophyta</taxon>
        <taxon>Embryophyta</taxon>
        <taxon>Tracheophyta</taxon>
        <taxon>Spermatophyta</taxon>
        <taxon>Magnoliopsida</taxon>
        <taxon>eudicotyledons</taxon>
        <taxon>Gunneridae</taxon>
        <taxon>Pentapetalae</taxon>
        <taxon>rosids</taxon>
        <taxon>fabids</taxon>
        <taxon>Rosales</taxon>
        <taxon>Rosaceae</taxon>
        <taxon>Amygdaloideae</taxon>
        <taxon>Amygdaleae</taxon>
        <taxon>Prunus</taxon>
    </lineage>
</organism>
<evidence type="ECO:0000256" key="6">
    <source>
        <dbReference type="ARBA" id="ARBA00022840"/>
    </source>
</evidence>
<evidence type="ECO:0000256" key="2">
    <source>
        <dbReference type="ARBA" id="ARBA00022614"/>
    </source>
</evidence>
<evidence type="ECO:0000259" key="8">
    <source>
        <dbReference type="Pfam" id="PF00931"/>
    </source>
</evidence>
<dbReference type="PANTHER" id="PTHR33463">
    <property type="entry name" value="NB-ARC DOMAIN-CONTAINING PROTEIN-RELATED"/>
    <property type="match status" value="1"/>
</dbReference>
<dbReference type="Pfam" id="PF23598">
    <property type="entry name" value="LRR_14"/>
    <property type="match status" value="1"/>
</dbReference>
<dbReference type="InterPro" id="IPR055414">
    <property type="entry name" value="LRR_R13L4/SHOC2-like"/>
</dbReference>
<sequence length="905" mass="102581">MGNIFSISISCDGILSGCWDCTAGQAAYPCMLKSNLHDLQTALEELADQKNDVQRRVENAEQQQHLKRLDQVQRWISRVEAMEAKVSSLVRDKDNSTQKVEKLCKFGGGLFSNCKTQYKFGKKLTKLLVEVNALQRRGVFEVVAERVPAAIVYERSTEPTVGMDSTFGKVWGYLEEEQVGIIGLYGMGGVGKTTLLTKINNNFLHTPNDFDLVIWIVVSKDLKLENIQDSIGEKTGCCGDTWKDKDYIRKAEYIFRVLKSKKFALLLDDIWERVDLAKIGVPIPDRQNKSKLVFTTRSEEVCSRMGAHKKIKVECLAWDRAWTLFQEKVGEETLYIHPDIPKLAEIVAKECDGLPLALITVGRAMACKKTPQEWNHAIQVLKRSASEFSGMGDEVFPLLKFSYDNLPSEKVRSCFLYCALFPEDFLIHKRRLIYCWVGEGILDEYDDITGAQNQGYDIIGTLVNACLLEGREDYVRMHDVIRDMAMWLACECGKAKGNFLVHTGAHLIEAPDFEKWKGVKRMSLMANQIENLVERSICPSLSTLFLTNNRLKMISEGFFQHMPSLRVLDLSENKGITHLPMGISKLKSLQYLNLSQTGIRDLPIELKALDKLKYLNLEFTSKLNMVPRNVISSFLVLRVLRMYDCGSSDDILFGGEESLVEELVCLKHLDVLTITIRCVSAFKRFFTSLNLLTCTQVLCLESFTCVSSLDISPLTNMKCLDILNICDCESMEDLKLDLVQDGAAAQAPNGPCNSITMIKSCFHSLQRVSVYECPKLKDLTWLIFAPNLVTIDMHDCPEMEQIINCGQLSKVEEVVEDLSSFAKLNNLILINLPQLKSMYANALPSPYLKTIVVFNCPQLRQLPLDSSASKRNIVIEGEEDWWNELEWEKEATRNDFLSSFRNLKL</sequence>
<keyword evidence="2" id="KW-0433">Leucine-rich repeat</keyword>
<feature type="coiled-coil region" evidence="7">
    <location>
        <begin position="36"/>
        <end position="99"/>
    </location>
</feature>
<dbReference type="InterPro" id="IPR001611">
    <property type="entry name" value="Leu-rich_rpt"/>
</dbReference>
<keyword evidence="4" id="KW-0547">Nucleotide-binding</keyword>
<protein>
    <submittedName>
        <fullName evidence="12">Uncharacterized protein</fullName>
    </submittedName>
</protein>
<dbReference type="Gene3D" id="1.10.10.10">
    <property type="entry name" value="Winged helix-like DNA-binding domain superfamily/Winged helix DNA-binding domain"/>
    <property type="match status" value="1"/>
</dbReference>
<evidence type="ECO:0000256" key="7">
    <source>
        <dbReference type="SAM" id="Coils"/>
    </source>
</evidence>
<dbReference type="InterPro" id="IPR027417">
    <property type="entry name" value="P-loop_NTPase"/>
</dbReference>
<dbReference type="AlphaFoldDB" id="A0A6J5U7S2"/>
<comment type="similarity">
    <text evidence="1">Belongs to the disease resistance NB-LRR family.</text>
</comment>
<dbReference type="InterPro" id="IPR042197">
    <property type="entry name" value="Apaf_helical"/>
</dbReference>
<dbReference type="SUPFAM" id="SSF52540">
    <property type="entry name" value="P-loop containing nucleoside triphosphate hydrolases"/>
    <property type="match status" value="1"/>
</dbReference>
<feature type="domain" description="Disease resistance R13L4/SHOC-2-like LRR" evidence="11">
    <location>
        <begin position="522"/>
        <end position="726"/>
    </location>
</feature>
<dbReference type="FunFam" id="1.10.10.10:FF:000322">
    <property type="entry name" value="Probable disease resistance protein At1g63360"/>
    <property type="match status" value="1"/>
</dbReference>
<dbReference type="SMART" id="SM00369">
    <property type="entry name" value="LRR_TYP"/>
    <property type="match status" value="3"/>
</dbReference>
<dbReference type="InterPro" id="IPR002182">
    <property type="entry name" value="NB-ARC"/>
</dbReference>
<keyword evidence="6" id="KW-0067">ATP-binding</keyword>
<dbReference type="Gene3D" id="1.10.8.430">
    <property type="entry name" value="Helical domain of apoptotic protease-activating factors"/>
    <property type="match status" value="1"/>
</dbReference>
<evidence type="ECO:0000259" key="11">
    <source>
        <dbReference type="Pfam" id="PF23598"/>
    </source>
</evidence>
<gene>
    <name evidence="12" type="ORF">CURHAP_LOCUS19050</name>
</gene>
<dbReference type="FunFam" id="3.40.50.300:FF:001091">
    <property type="entry name" value="Probable disease resistance protein At1g61300"/>
    <property type="match status" value="1"/>
</dbReference>
<dbReference type="Proteomes" id="UP000507222">
    <property type="component" value="Unassembled WGS sequence"/>
</dbReference>
<evidence type="ECO:0000256" key="5">
    <source>
        <dbReference type="ARBA" id="ARBA00022821"/>
    </source>
</evidence>
<dbReference type="Pfam" id="PF00931">
    <property type="entry name" value="NB-ARC"/>
    <property type="match status" value="1"/>
</dbReference>
<dbReference type="PANTHER" id="PTHR33463:SF220">
    <property type="entry name" value="NB-ARC DOMAIN-CONTAINING PROTEIN"/>
    <property type="match status" value="1"/>
</dbReference>
<evidence type="ECO:0000256" key="3">
    <source>
        <dbReference type="ARBA" id="ARBA00022737"/>
    </source>
</evidence>
<dbReference type="InterPro" id="IPR057135">
    <property type="entry name" value="At4g27190-like_LRR"/>
</dbReference>
<dbReference type="Gene3D" id="3.80.10.10">
    <property type="entry name" value="Ribonuclease Inhibitor"/>
    <property type="match status" value="2"/>
</dbReference>
<dbReference type="SUPFAM" id="SSF52058">
    <property type="entry name" value="L domain-like"/>
    <property type="match status" value="1"/>
</dbReference>
<evidence type="ECO:0000256" key="1">
    <source>
        <dbReference type="ARBA" id="ARBA00008894"/>
    </source>
</evidence>
<feature type="domain" description="Disease resistance protein At4g27190-like leucine-rich repeats" evidence="9">
    <location>
        <begin position="757"/>
        <end position="862"/>
    </location>
</feature>
<dbReference type="Pfam" id="PF23559">
    <property type="entry name" value="WHD_DRP"/>
    <property type="match status" value="1"/>
</dbReference>
<keyword evidence="5" id="KW-0611">Plant defense</keyword>
<name>A0A6J5U7S2_PRUAR</name>
<dbReference type="InterPro" id="IPR036388">
    <property type="entry name" value="WH-like_DNA-bd_sf"/>
</dbReference>
<feature type="domain" description="NB-ARC" evidence="8">
    <location>
        <begin position="165"/>
        <end position="333"/>
    </location>
</feature>
<dbReference type="Pfam" id="PF23247">
    <property type="entry name" value="LRR_RPS2"/>
    <property type="match status" value="1"/>
</dbReference>
<dbReference type="EMBL" id="CAEKDK010000003">
    <property type="protein sequence ID" value="CAB4272456.1"/>
    <property type="molecule type" value="Genomic_DNA"/>
</dbReference>
<dbReference type="PROSITE" id="PS51450">
    <property type="entry name" value="LRR"/>
    <property type="match status" value="1"/>
</dbReference>
<dbReference type="Gene3D" id="3.40.50.300">
    <property type="entry name" value="P-loop containing nucleotide triphosphate hydrolases"/>
    <property type="match status" value="1"/>
</dbReference>
<dbReference type="GO" id="GO:0006952">
    <property type="term" value="P:defense response"/>
    <property type="evidence" value="ECO:0007669"/>
    <property type="project" value="UniProtKB-KW"/>
</dbReference>
<dbReference type="FunFam" id="1.10.8.430:FF:000003">
    <property type="entry name" value="Probable disease resistance protein At5g66910"/>
    <property type="match status" value="1"/>
</dbReference>
<evidence type="ECO:0000259" key="9">
    <source>
        <dbReference type="Pfam" id="PF23247"/>
    </source>
</evidence>
<reference evidence="12 13" key="1">
    <citation type="submission" date="2020-05" db="EMBL/GenBank/DDBJ databases">
        <authorList>
            <person name="Campoy J."/>
            <person name="Schneeberger K."/>
            <person name="Spophaly S."/>
        </authorList>
    </citation>
    <scope>NUCLEOTIDE SEQUENCE [LARGE SCALE GENOMIC DNA]</scope>
    <source>
        <strain evidence="12">PruArmRojPasFocal</strain>
    </source>
</reference>
<evidence type="ECO:0000313" key="12">
    <source>
        <dbReference type="EMBL" id="CAB4272456.1"/>
    </source>
</evidence>
<keyword evidence="7" id="KW-0175">Coiled coil</keyword>